<dbReference type="VEuPathDB" id="PlasmoDB:PRELSG_1132900"/>
<evidence type="ECO:0000256" key="1">
    <source>
        <dbReference type="SAM" id="Coils"/>
    </source>
</evidence>
<keyword evidence="1" id="KW-0175">Coiled coil</keyword>
<feature type="coiled-coil region" evidence="1">
    <location>
        <begin position="49"/>
        <end position="94"/>
    </location>
</feature>
<dbReference type="GeneID" id="39737108"/>
<feature type="coiled-coil region" evidence="1">
    <location>
        <begin position="272"/>
        <end position="332"/>
    </location>
</feature>
<reference evidence="2 3" key="1">
    <citation type="submission" date="2015-04" db="EMBL/GenBank/DDBJ databases">
        <authorList>
            <consortium name="Pathogen Informatics"/>
        </authorList>
    </citation>
    <scope>NUCLEOTIDE SEQUENCE [LARGE SCALE GENOMIC DNA]</scope>
    <source>
        <strain evidence="2 3">SGS1</strain>
    </source>
</reference>
<dbReference type="EMBL" id="LN835306">
    <property type="protein sequence ID" value="CRH00981.1"/>
    <property type="molecule type" value="Genomic_DNA"/>
</dbReference>
<dbReference type="OrthoDB" id="385933at2759"/>
<gene>
    <name evidence="2" type="ORF">PRELSG_1132900</name>
</gene>
<evidence type="ECO:0000313" key="3">
    <source>
        <dbReference type="Proteomes" id="UP000220158"/>
    </source>
</evidence>
<organism evidence="2 3">
    <name type="scientific">Plasmodium relictum</name>
    <dbReference type="NCBI Taxonomy" id="85471"/>
    <lineage>
        <taxon>Eukaryota</taxon>
        <taxon>Sar</taxon>
        <taxon>Alveolata</taxon>
        <taxon>Apicomplexa</taxon>
        <taxon>Aconoidasida</taxon>
        <taxon>Haemosporida</taxon>
        <taxon>Plasmodiidae</taxon>
        <taxon>Plasmodium</taxon>
        <taxon>Plasmodium (Haemamoeba)</taxon>
    </lineage>
</organism>
<dbReference type="OMA" id="CISACKR"/>
<dbReference type="KEGG" id="prel:PRELSG_1132900"/>
<evidence type="ECO:0000313" key="2">
    <source>
        <dbReference type="EMBL" id="CRH00981.1"/>
    </source>
</evidence>
<dbReference type="RefSeq" id="XP_028533982.1">
    <property type="nucleotide sequence ID" value="XM_028677610.1"/>
</dbReference>
<name>A0A1J1H8J5_PLARL</name>
<keyword evidence="3" id="KW-1185">Reference proteome</keyword>
<dbReference type="AlphaFoldDB" id="A0A1J1H8J5"/>
<protein>
    <submittedName>
        <fullName evidence="2">Uncharacterized protein</fullName>
    </submittedName>
</protein>
<accession>A0A1J1H8J5</accession>
<proteinExistence type="predicted"/>
<sequence length="404" mass="48793">MDIRKKKEIINNNKGDESKSKLSDILLKKNHIENYINYSLKENERNLYKQRKKNNLKNNQLDRDAIETQLKKLIENLYSLKFKLEKEKEKERKKKTCTVSDQVESIEKNKTKKNRKNLTISKKDHEIQERIFSSNKLVLNNTDRDISIVKHVPELIKTVEIYKNRYVEEQRNKKYIIEKYEKILRNIKKQHINEISEIKNNIIQDVDFLIQKYRKISLELLEITKKKEKEKKEEQTKIIEICINACKKFEEDVKNKAKVSIQEYKSYMLKLINNDKKEKETLEKKITELKQKIEEEKYNTERKVFDVCENKIKEERELNKELKNRLILEKEEQNVLVNNIYSKVDKQIKIYEENIIDIFHNILIKNNINLSISELCNCIKDAMDNKYKNDNLDNYIENQVINFK</sequence>
<dbReference type="Proteomes" id="UP000220158">
    <property type="component" value="Chromosome 11"/>
</dbReference>